<gene>
    <name evidence="2" type="ORF">EVA_19443</name>
</gene>
<dbReference type="EMBL" id="AMCI01007535">
    <property type="protein sequence ID" value="EJW92448.1"/>
    <property type="molecule type" value="Genomic_DNA"/>
</dbReference>
<organism evidence="2">
    <name type="scientific">gut metagenome</name>
    <dbReference type="NCBI Taxonomy" id="749906"/>
    <lineage>
        <taxon>unclassified sequences</taxon>
        <taxon>metagenomes</taxon>
        <taxon>organismal metagenomes</taxon>
    </lineage>
</organism>
<comment type="caution">
    <text evidence="2">The sequence shown here is derived from an EMBL/GenBank/DDBJ whole genome shotgun (WGS) entry which is preliminary data.</text>
</comment>
<protein>
    <submittedName>
        <fullName evidence="2">Uncharacterized protein</fullName>
    </submittedName>
</protein>
<feature type="compositionally biased region" description="Pro residues" evidence="1">
    <location>
        <begin position="1"/>
        <end position="12"/>
    </location>
</feature>
<feature type="region of interest" description="Disordered" evidence="1">
    <location>
        <begin position="1"/>
        <end position="37"/>
    </location>
</feature>
<sequence length="63" mass="6656">MSLPLTAPPASPAPNGISTKSANSGSPATLPVRSGHRRFAASGRNNAHRGIFIFDNYWFLSST</sequence>
<proteinExistence type="predicted"/>
<accession>J9FDF8</accession>
<evidence type="ECO:0000256" key="1">
    <source>
        <dbReference type="SAM" id="MobiDB-lite"/>
    </source>
</evidence>
<evidence type="ECO:0000313" key="2">
    <source>
        <dbReference type="EMBL" id="EJW92448.1"/>
    </source>
</evidence>
<name>J9FDF8_9ZZZZ</name>
<reference evidence="2" key="1">
    <citation type="journal article" date="2012" name="PLoS ONE">
        <title>Gene sets for utilization of primary and secondary nutrition supplies in the distal gut of endangered iberian lynx.</title>
        <authorList>
            <person name="Alcaide M."/>
            <person name="Messina E."/>
            <person name="Richter M."/>
            <person name="Bargiela R."/>
            <person name="Peplies J."/>
            <person name="Huws S.A."/>
            <person name="Newbold C.J."/>
            <person name="Golyshin P.N."/>
            <person name="Simon M.A."/>
            <person name="Lopez G."/>
            <person name="Yakimov M.M."/>
            <person name="Ferrer M."/>
        </authorList>
    </citation>
    <scope>NUCLEOTIDE SEQUENCE</scope>
</reference>
<dbReference type="AlphaFoldDB" id="J9FDF8"/>
<feature type="compositionally biased region" description="Polar residues" evidence="1">
    <location>
        <begin position="16"/>
        <end position="27"/>
    </location>
</feature>